<reference evidence="3" key="1">
    <citation type="submission" date="2020-04" db="EMBL/GenBank/DDBJ databases">
        <title>Draft genome resource of the tomato pathogen Pseudocercospora fuligena.</title>
        <authorList>
            <person name="Zaccaron A."/>
        </authorList>
    </citation>
    <scope>NUCLEOTIDE SEQUENCE</scope>
    <source>
        <strain evidence="3">PF001</strain>
    </source>
</reference>
<feature type="region of interest" description="Disordered" evidence="1">
    <location>
        <begin position="60"/>
        <end position="138"/>
    </location>
</feature>
<evidence type="ECO:0000256" key="1">
    <source>
        <dbReference type="SAM" id="MobiDB-lite"/>
    </source>
</evidence>
<evidence type="ECO:0000313" key="3">
    <source>
        <dbReference type="EMBL" id="KAF7186808.1"/>
    </source>
</evidence>
<feature type="compositionally biased region" description="Basic and acidic residues" evidence="1">
    <location>
        <begin position="154"/>
        <end position="179"/>
    </location>
</feature>
<feature type="compositionally biased region" description="Basic and acidic residues" evidence="1">
    <location>
        <begin position="107"/>
        <end position="117"/>
    </location>
</feature>
<name>A0A8H6VC37_9PEZI</name>
<dbReference type="EMBL" id="JABCIY010000245">
    <property type="protein sequence ID" value="KAF7186808.1"/>
    <property type="molecule type" value="Genomic_DNA"/>
</dbReference>
<comment type="caution">
    <text evidence="3">The sequence shown here is derived from an EMBL/GenBank/DDBJ whole genome shotgun (WGS) entry which is preliminary data.</text>
</comment>
<gene>
    <name evidence="3" type="ORF">HII31_11768</name>
</gene>
<feature type="compositionally biased region" description="Basic and acidic residues" evidence="1">
    <location>
        <begin position="66"/>
        <end position="95"/>
    </location>
</feature>
<feature type="compositionally biased region" description="Basic and acidic residues" evidence="1">
    <location>
        <begin position="381"/>
        <end position="401"/>
    </location>
</feature>
<dbReference type="AlphaFoldDB" id="A0A8H6VC37"/>
<feature type="region of interest" description="Disordered" evidence="1">
    <location>
        <begin position="150"/>
        <end position="185"/>
    </location>
</feature>
<evidence type="ECO:0000256" key="2">
    <source>
        <dbReference type="SAM" id="SignalP"/>
    </source>
</evidence>
<evidence type="ECO:0000313" key="4">
    <source>
        <dbReference type="Proteomes" id="UP000660729"/>
    </source>
</evidence>
<keyword evidence="2" id="KW-0732">Signal</keyword>
<protein>
    <submittedName>
        <fullName evidence="3">Uncharacterized protein</fullName>
    </submittedName>
</protein>
<feature type="signal peptide" evidence="2">
    <location>
        <begin position="1"/>
        <end position="19"/>
    </location>
</feature>
<feature type="chain" id="PRO_5034126442" evidence="2">
    <location>
        <begin position="20"/>
        <end position="492"/>
    </location>
</feature>
<organism evidence="3 4">
    <name type="scientific">Pseudocercospora fuligena</name>
    <dbReference type="NCBI Taxonomy" id="685502"/>
    <lineage>
        <taxon>Eukaryota</taxon>
        <taxon>Fungi</taxon>
        <taxon>Dikarya</taxon>
        <taxon>Ascomycota</taxon>
        <taxon>Pezizomycotina</taxon>
        <taxon>Dothideomycetes</taxon>
        <taxon>Dothideomycetidae</taxon>
        <taxon>Mycosphaerellales</taxon>
        <taxon>Mycosphaerellaceae</taxon>
        <taxon>Pseudocercospora</taxon>
    </lineage>
</organism>
<dbReference type="Proteomes" id="UP000660729">
    <property type="component" value="Unassembled WGS sequence"/>
</dbReference>
<feature type="region of interest" description="Disordered" evidence="1">
    <location>
        <begin position="433"/>
        <end position="476"/>
    </location>
</feature>
<keyword evidence="4" id="KW-1185">Reference proteome</keyword>
<sequence>MHPVKTFLATITLCGWVGAVPYALNVDCDWDWGNVARGAMPSPIGNPTEAYEKWAGIAREAAPPTKKREAEAWQTEARRHLPDKRAPATAKREAEASATTSSTIPSDWKRGARDKRTPKWRNWGREAVPSPVEKPTEVDENWAGMAREAAPTSAKREAEALPTEAKRAVPDKRAPDLMARDPGWSSRAIERDAEAAMQKRQCHFTLDGEQDCPIELKRSIEEDDNELEKRVPVNMTRRSDGEVCIYLTDEYNWNGNASNVSSAGPSESQDCSLYSEPSCRGEHVAGLQYPGSPDLRGVGFDKTARSWICYDKPQLESTPLVKSRAYSPPAPGRRGEDKRGWDKRAEDKRDPGANLDMSNLQNGLAQLLGRPYASYQAYARSPDDRQDAAERPGLEARQDRRFGGSGWKREAYYSPFAPIDLSARGWWKKREPLAGYHPTEPPNDWPVVRRSDEELNTSGEGEGDEMQDIVSRGGPNHEKRLCRTWRGFPVCV</sequence>
<feature type="compositionally biased region" description="Basic and acidic residues" evidence="1">
    <location>
        <begin position="333"/>
        <end position="351"/>
    </location>
</feature>
<accession>A0A8H6VC37</accession>
<proteinExistence type="predicted"/>
<dbReference type="OrthoDB" id="3647166at2759"/>
<feature type="region of interest" description="Disordered" evidence="1">
    <location>
        <begin position="319"/>
        <end position="358"/>
    </location>
</feature>
<feature type="region of interest" description="Disordered" evidence="1">
    <location>
        <begin position="379"/>
        <end position="401"/>
    </location>
</feature>